<protein>
    <recommendedName>
        <fullName evidence="2">F-box domain-containing protein</fullName>
    </recommendedName>
</protein>
<sequence>MITFPDYLVARGAFRPYSSELIDYTFNGLVGLNRKLNSVIHRNADFITGFYIDFFKRNEKTKNIKDFYKIHDSIELTIISGSFRVNIPTSYIALIYQIIKGITLDMLSDTKHSIIPVNLKELVNIPFILFTDQEVRISSIIGSSSVFDKDIRRRVDMTNLEPILFNGYSDPDNVILPYINRLPKDIWKLLMTFLDDLTWSNLKQTCKYFYFLEYENNIYERYQKYRINDSDINDFDCSLEIMYHGLSHVTKDNTMLQSFLNEFRSIRESIHYLNNESDFINSICNEPVEFIIVLIDHYEKDILDTIEYVENDKSVPVNHGPNYGEYAATQIPYVDKENIWPIVKDQQFYEKMNCPLENRYMFYPPHNYLKEVKLFLKKKITGQVTIFISYKSWLIFCKQQYFAL</sequence>
<name>A0A3G4ZUN1_9VIRU</name>
<dbReference type="EMBL" id="MK072010">
    <property type="protein sequence ID" value="AYV77129.1"/>
    <property type="molecule type" value="Genomic_DNA"/>
</dbReference>
<proteinExistence type="predicted"/>
<dbReference type="InterPro" id="IPR036047">
    <property type="entry name" value="F-box-like_dom_sf"/>
</dbReference>
<reference evidence="1" key="1">
    <citation type="submission" date="2018-10" db="EMBL/GenBank/DDBJ databases">
        <title>Hidden diversity of soil giant viruses.</title>
        <authorList>
            <person name="Schulz F."/>
            <person name="Alteio L."/>
            <person name="Goudeau D."/>
            <person name="Ryan E.M."/>
            <person name="Malmstrom R.R."/>
            <person name="Blanchard J."/>
            <person name="Woyke T."/>
        </authorList>
    </citation>
    <scope>NUCLEOTIDE SEQUENCE</scope>
    <source>
        <strain evidence="1">BAV1</strain>
    </source>
</reference>
<gene>
    <name evidence="1" type="ORF">Barrevirus13_18</name>
</gene>
<accession>A0A3G4ZUN1</accession>
<dbReference type="SUPFAM" id="SSF81383">
    <property type="entry name" value="F-box domain"/>
    <property type="match status" value="1"/>
</dbReference>
<organism evidence="1">
    <name type="scientific">Barrevirus sp</name>
    <dbReference type="NCBI Taxonomy" id="2487763"/>
    <lineage>
        <taxon>Viruses</taxon>
        <taxon>Varidnaviria</taxon>
        <taxon>Bamfordvirae</taxon>
        <taxon>Nucleocytoviricota</taxon>
        <taxon>Megaviricetes</taxon>
        <taxon>Imitervirales</taxon>
        <taxon>Mimiviridae</taxon>
        <taxon>Klosneuvirinae</taxon>
    </lineage>
</organism>
<evidence type="ECO:0000313" key="1">
    <source>
        <dbReference type="EMBL" id="AYV77129.1"/>
    </source>
</evidence>
<evidence type="ECO:0008006" key="2">
    <source>
        <dbReference type="Google" id="ProtNLM"/>
    </source>
</evidence>